<organism evidence="1">
    <name type="scientific">anaerobic digester metagenome</name>
    <dbReference type="NCBI Taxonomy" id="1263854"/>
    <lineage>
        <taxon>unclassified sequences</taxon>
        <taxon>metagenomes</taxon>
        <taxon>ecological metagenomes</taxon>
    </lineage>
</organism>
<dbReference type="SUPFAM" id="SSF48208">
    <property type="entry name" value="Six-hairpin glycosidases"/>
    <property type="match status" value="1"/>
</dbReference>
<accession>A0A485M2C8</accession>
<evidence type="ECO:0008006" key="2">
    <source>
        <dbReference type="Google" id="ProtNLM"/>
    </source>
</evidence>
<evidence type="ECO:0000313" key="1">
    <source>
        <dbReference type="EMBL" id="VFU16222.1"/>
    </source>
</evidence>
<dbReference type="EMBL" id="CAADRM010000117">
    <property type="protein sequence ID" value="VFU16222.1"/>
    <property type="molecule type" value="Genomic_DNA"/>
</dbReference>
<protein>
    <recommendedName>
        <fullName evidence="2">Prenyltransferase and squalene oxidase repeat protein</fullName>
    </recommendedName>
</protein>
<dbReference type="InterPro" id="IPR008928">
    <property type="entry name" value="6-hairpin_glycosidase_sf"/>
</dbReference>
<dbReference type="Gene3D" id="1.50.10.10">
    <property type="match status" value="1"/>
</dbReference>
<dbReference type="InterPro" id="IPR012341">
    <property type="entry name" value="6hp_glycosidase-like_sf"/>
</dbReference>
<gene>
    <name evidence="1" type="ORF">SCFA_520028</name>
</gene>
<sequence>MEREFQYHKLSHPVEIDILAASIADVQLPSGEIPWHAGGKTDPWDHVEAAIGLSIGGYLEQARRAFEWLASTQLPDGSWYSAYRQGQAEDTTRESNHSSYIAVGVFHYYLITQDRAFLEYIWPTVSAGIDYAVALQGPGGEIYWARNPEGNIDHMSLLTGSCSVYMSLKCALVLAFLLGESRPRWQMALRRLEDAIRYRRYLFNKTKSRYSMDWFYPVLCGALTDGEAKKRIDKYWNKFVVEGLGVRCVCDSPWVTMAESSELILALAAMGETEPAQTLLMWILNKRHDDGSYYCGITFPDMVVWPEEKLTWTNAAVMMAADALYHITPASQLFNHSFWQEGQKSHMYRFLKKRHPVFSIKEAFCSHMQDMRA</sequence>
<name>A0A485M2C8_9ZZZZ</name>
<dbReference type="AlphaFoldDB" id="A0A485M2C8"/>
<reference evidence="1" key="1">
    <citation type="submission" date="2019-03" db="EMBL/GenBank/DDBJ databases">
        <authorList>
            <person name="Hao L."/>
        </authorList>
    </citation>
    <scope>NUCLEOTIDE SEQUENCE</scope>
</reference>
<dbReference type="GO" id="GO:0005975">
    <property type="term" value="P:carbohydrate metabolic process"/>
    <property type="evidence" value="ECO:0007669"/>
    <property type="project" value="InterPro"/>
</dbReference>
<proteinExistence type="predicted"/>